<dbReference type="OMA" id="IIIWRTK"/>
<dbReference type="KEGG" id="spu:590529"/>
<dbReference type="Pfam" id="PF00400">
    <property type="entry name" value="WD40"/>
    <property type="match status" value="4"/>
</dbReference>
<protein>
    <recommendedName>
        <fullName evidence="8">P21-activated protein kinase-interacting protein 1-like</fullName>
    </recommendedName>
</protein>
<dbReference type="GO" id="GO:0004860">
    <property type="term" value="F:protein kinase inhibitor activity"/>
    <property type="evidence" value="ECO:0000318"/>
    <property type="project" value="GO_Central"/>
</dbReference>
<dbReference type="InterPro" id="IPR051959">
    <property type="entry name" value="PAK1-Kinase_Regulator"/>
</dbReference>
<dbReference type="InterPro" id="IPR001680">
    <property type="entry name" value="WD40_rpt"/>
</dbReference>
<dbReference type="PROSITE" id="PS00678">
    <property type="entry name" value="WD_REPEATS_1"/>
    <property type="match status" value="1"/>
</dbReference>
<reference evidence="7" key="1">
    <citation type="submission" date="2015-02" db="EMBL/GenBank/DDBJ databases">
        <title>Genome sequencing for Strongylocentrotus purpuratus.</title>
        <authorList>
            <person name="Murali S."/>
            <person name="Liu Y."/>
            <person name="Vee V."/>
            <person name="English A."/>
            <person name="Wang M."/>
            <person name="Skinner E."/>
            <person name="Han Y."/>
            <person name="Muzny D.M."/>
            <person name="Worley K.C."/>
            <person name="Gibbs R.A."/>
        </authorList>
    </citation>
    <scope>NUCLEOTIDE SEQUENCE</scope>
</reference>
<dbReference type="InterPro" id="IPR019775">
    <property type="entry name" value="WD40_repeat_CS"/>
</dbReference>
<dbReference type="PANTHER" id="PTHR44675">
    <property type="entry name" value="PAK1 INTERACTING PROTEIN 1"/>
    <property type="match status" value="1"/>
</dbReference>
<dbReference type="AlphaFoldDB" id="A0A7M7REQ4"/>
<dbReference type="PROSITE" id="PS50082">
    <property type="entry name" value="WD_REPEATS_2"/>
    <property type="match status" value="2"/>
</dbReference>
<evidence type="ECO:0000256" key="1">
    <source>
        <dbReference type="ARBA" id="ARBA00022574"/>
    </source>
</evidence>
<organism evidence="6 7">
    <name type="scientific">Strongylocentrotus purpuratus</name>
    <name type="common">Purple sea urchin</name>
    <dbReference type="NCBI Taxonomy" id="7668"/>
    <lineage>
        <taxon>Eukaryota</taxon>
        <taxon>Metazoa</taxon>
        <taxon>Echinodermata</taxon>
        <taxon>Eleutherozoa</taxon>
        <taxon>Echinozoa</taxon>
        <taxon>Echinoidea</taxon>
        <taxon>Euechinoidea</taxon>
        <taxon>Echinacea</taxon>
        <taxon>Camarodonta</taxon>
        <taxon>Echinidea</taxon>
        <taxon>Strongylocentrotidae</taxon>
        <taxon>Strongylocentrotus</taxon>
    </lineage>
</organism>
<dbReference type="PROSITE" id="PS50294">
    <property type="entry name" value="WD_REPEATS_REGION"/>
    <property type="match status" value="2"/>
</dbReference>
<dbReference type="GeneID" id="590529"/>
<comment type="function">
    <text evidence="3">Negatively regulates the PAK1 kinase. PAK1 is a member of the PAK kinase family, which has been shown to play a positive role in the regulation of signaling pathways involving MAPK8 and RELA. PAK1 exists as an inactive homodimer, which is activated by binding of small GTPases such as CDC42 to an N-terminal regulatory domain. PAK1IP1 also binds to the N-terminus of PAK1, and inhibits the specific activation of PAK1 by CDC42. May be involved in ribosomal large subunit assembly.</text>
</comment>
<dbReference type="RefSeq" id="XP_795222.3">
    <property type="nucleotide sequence ID" value="XM_790129.4"/>
</dbReference>
<evidence type="ECO:0008006" key="8">
    <source>
        <dbReference type="Google" id="ProtNLM"/>
    </source>
</evidence>
<dbReference type="InterPro" id="IPR015943">
    <property type="entry name" value="WD40/YVTN_repeat-like_dom_sf"/>
</dbReference>
<accession>A0A7M7REQ4</accession>
<feature type="region of interest" description="Disordered" evidence="5">
    <location>
        <begin position="318"/>
        <end position="356"/>
    </location>
</feature>
<dbReference type="EnsemblMetazoa" id="XM_790129">
    <property type="protein sequence ID" value="XP_795222"/>
    <property type="gene ID" value="LOC590529"/>
</dbReference>
<feature type="repeat" description="WD" evidence="4">
    <location>
        <begin position="82"/>
        <end position="122"/>
    </location>
</feature>
<dbReference type="Gene3D" id="2.130.10.10">
    <property type="entry name" value="YVTN repeat-like/Quinoprotein amine dehydrogenase"/>
    <property type="match status" value="3"/>
</dbReference>
<dbReference type="Proteomes" id="UP000007110">
    <property type="component" value="Unassembled WGS sequence"/>
</dbReference>
<dbReference type="PANTHER" id="PTHR44675:SF1">
    <property type="entry name" value="P21-ACTIVATED PROTEIN KINASE-INTERACTING PROTEIN 1"/>
    <property type="match status" value="1"/>
</dbReference>
<dbReference type="GO" id="GO:0000463">
    <property type="term" value="P:maturation of LSU-rRNA from tricistronic rRNA transcript (SSU-rRNA, 5.8S rRNA, LSU-rRNA)"/>
    <property type="evidence" value="ECO:0000318"/>
    <property type="project" value="GO_Central"/>
</dbReference>
<evidence type="ECO:0000313" key="7">
    <source>
        <dbReference type="Proteomes" id="UP000007110"/>
    </source>
</evidence>
<feature type="repeat" description="WD" evidence="4">
    <location>
        <begin position="123"/>
        <end position="164"/>
    </location>
</feature>
<reference evidence="6" key="2">
    <citation type="submission" date="2021-01" db="UniProtKB">
        <authorList>
            <consortium name="EnsemblMetazoa"/>
        </authorList>
    </citation>
    <scope>IDENTIFICATION</scope>
</reference>
<keyword evidence="7" id="KW-1185">Reference proteome</keyword>
<evidence type="ECO:0000256" key="4">
    <source>
        <dbReference type="PROSITE-ProRule" id="PRU00221"/>
    </source>
</evidence>
<keyword evidence="1 4" id="KW-0853">WD repeat</keyword>
<sequence>MAAHMCLQVFAGCYERTTFGYDLLENESEDGCQYSFKGRFTNNAHTGCIKSLAASSRHLASGSTDELVNLYDLEKNVELGSLLQHDGSVTSLSYHDDGHMVSGGEDGVICIWGTKNWECMKILKGHKDAVNSVAVHPSGKIALSVSKDKTLRTWNLLKGRAAYTTNIKKVSDIVLWSPDGQLYAVITNDLVEIYDITTATVCCSYKSNVKILSACFLTDRVLVTAGEGEMISLLKVNDKKTKLSQLTEFKAHEKRIKSLKCVNARGSKSKQTEKWLLSASSDGFLKIWCIDTEKITDSPVLLSEVDSKARLTCLAVRQAPSVVSEEKETSQQTTKRSTESKTDDTVVKKKKKKSKP</sequence>
<dbReference type="SMART" id="SM00320">
    <property type="entry name" value="WD40"/>
    <property type="match status" value="5"/>
</dbReference>
<evidence type="ECO:0000256" key="3">
    <source>
        <dbReference type="ARBA" id="ARBA00045213"/>
    </source>
</evidence>
<evidence type="ECO:0000256" key="2">
    <source>
        <dbReference type="ARBA" id="ARBA00022737"/>
    </source>
</evidence>
<evidence type="ECO:0000256" key="5">
    <source>
        <dbReference type="SAM" id="MobiDB-lite"/>
    </source>
</evidence>
<keyword evidence="2" id="KW-0677">Repeat</keyword>
<dbReference type="InterPro" id="IPR036322">
    <property type="entry name" value="WD40_repeat_dom_sf"/>
</dbReference>
<proteinExistence type="predicted"/>
<feature type="compositionally biased region" description="Basic and acidic residues" evidence="5">
    <location>
        <begin position="336"/>
        <end position="347"/>
    </location>
</feature>
<evidence type="ECO:0000313" key="6">
    <source>
        <dbReference type="EnsemblMetazoa" id="XP_795222"/>
    </source>
</evidence>
<dbReference type="SUPFAM" id="SSF50978">
    <property type="entry name" value="WD40 repeat-like"/>
    <property type="match status" value="1"/>
</dbReference>
<dbReference type="FunCoup" id="A0A7M7REQ4">
    <property type="interactions" value="1701"/>
</dbReference>
<name>A0A7M7REQ4_STRPU</name>
<dbReference type="GO" id="GO:0005730">
    <property type="term" value="C:nucleolus"/>
    <property type="evidence" value="ECO:0000318"/>
    <property type="project" value="GO_Central"/>
</dbReference>
<dbReference type="OrthoDB" id="308449at2759"/>
<dbReference type="InParanoid" id="A0A7M7REQ4"/>
<dbReference type="CDD" id="cd00200">
    <property type="entry name" value="WD40"/>
    <property type="match status" value="1"/>
</dbReference>